<sequence>MLGVLFTERLGLVVSMEDLGYGHLAKRNRHIPGDGLSWPAAQAVSILTEFTGMDLMLNRRGVVGSSSLSTRSGSAVEPLLPPLLRPRRAEEPGPAPGFCLMCGESPRSGSLLDLPVAGTAGLVVPPSRGRHERCLVCGKPSEEVLLRIFSARGGGCRACARGLGHAARRADGT</sequence>
<comment type="caution">
    <text evidence="1">The sequence shown here is derived from an EMBL/GenBank/DDBJ whole genome shotgun (WGS) entry which is preliminary data.</text>
</comment>
<proteinExistence type="predicted"/>
<dbReference type="Proteomes" id="UP000659223">
    <property type="component" value="Unassembled WGS sequence"/>
</dbReference>
<name>A0ABQ2Y6G2_9ACTN</name>
<accession>A0ABQ2Y6G2</accession>
<dbReference type="EMBL" id="BMUT01000001">
    <property type="protein sequence ID" value="GGX67532.1"/>
    <property type="molecule type" value="Genomic_DNA"/>
</dbReference>
<evidence type="ECO:0000313" key="2">
    <source>
        <dbReference type="Proteomes" id="UP000659223"/>
    </source>
</evidence>
<gene>
    <name evidence="1" type="ORF">GCM10010324_11080</name>
</gene>
<organism evidence="1 2">
    <name type="scientific">Streptomyces hiroshimensis</name>
    <dbReference type="NCBI Taxonomy" id="66424"/>
    <lineage>
        <taxon>Bacteria</taxon>
        <taxon>Bacillati</taxon>
        <taxon>Actinomycetota</taxon>
        <taxon>Actinomycetes</taxon>
        <taxon>Kitasatosporales</taxon>
        <taxon>Streptomycetaceae</taxon>
        <taxon>Streptomyces</taxon>
    </lineage>
</organism>
<protein>
    <submittedName>
        <fullName evidence="1">Uncharacterized protein</fullName>
    </submittedName>
</protein>
<reference evidence="2" key="1">
    <citation type="journal article" date="2019" name="Int. J. Syst. Evol. Microbiol.">
        <title>The Global Catalogue of Microorganisms (GCM) 10K type strain sequencing project: providing services to taxonomists for standard genome sequencing and annotation.</title>
        <authorList>
            <consortium name="The Broad Institute Genomics Platform"/>
            <consortium name="The Broad Institute Genome Sequencing Center for Infectious Disease"/>
            <person name="Wu L."/>
            <person name="Ma J."/>
        </authorList>
    </citation>
    <scope>NUCLEOTIDE SEQUENCE [LARGE SCALE GENOMIC DNA]</scope>
    <source>
        <strain evidence="2">JCM 4586</strain>
    </source>
</reference>
<evidence type="ECO:0000313" key="1">
    <source>
        <dbReference type="EMBL" id="GGX67532.1"/>
    </source>
</evidence>
<keyword evidence="2" id="KW-1185">Reference proteome</keyword>